<reference evidence="3" key="1">
    <citation type="journal article" date="2019" name="Int. J. Syst. Evol. Microbiol.">
        <title>The Global Catalogue of Microorganisms (GCM) 10K type strain sequencing project: providing services to taxonomists for standard genome sequencing and annotation.</title>
        <authorList>
            <consortium name="The Broad Institute Genomics Platform"/>
            <consortium name="The Broad Institute Genome Sequencing Center for Infectious Disease"/>
            <person name="Wu L."/>
            <person name="Ma J."/>
        </authorList>
    </citation>
    <scope>NUCLEOTIDE SEQUENCE [LARGE SCALE GENOMIC DNA]</scope>
    <source>
        <strain evidence="3">JCM 3272</strain>
    </source>
</reference>
<proteinExistence type="predicted"/>
<name>A0ABP5T7C1_9ACTN</name>
<comment type="caution">
    <text evidence="2">The sequence shown here is derived from an EMBL/GenBank/DDBJ whole genome shotgun (WGS) entry which is preliminary data.</text>
</comment>
<dbReference type="Proteomes" id="UP001501444">
    <property type="component" value="Unassembled WGS sequence"/>
</dbReference>
<organism evidence="2 3">
    <name type="scientific">Dactylosporangium salmoneum</name>
    <dbReference type="NCBI Taxonomy" id="53361"/>
    <lineage>
        <taxon>Bacteria</taxon>
        <taxon>Bacillati</taxon>
        <taxon>Actinomycetota</taxon>
        <taxon>Actinomycetes</taxon>
        <taxon>Micromonosporales</taxon>
        <taxon>Micromonosporaceae</taxon>
        <taxon>Dactylosporangium</taxon>
    </lineage>
</organism>
<dbReference type="RefSeq" id="WP_344613348.1">
    <property type="nucleotide sequence ID" value="NZ_BAAARV010000025.1"/>
</dbReference>
<accession>A0ABP5T7C1</accession>
<protein>
    <submittedName>
        <fullName evidence="2">Uncharacterized protein</fullName>
    </submittedName>
</protein>
<evidence type="ECO:0000313" key="3">
    <source>
        <dbReference type="Proteomes" id="UP001501444"/>
    </source>
</evidence>
<evidence type="ECO:0000313" key="2">
    <source>
        <dbReference type="EMBL" id="GAA2346907.1"/>
    </source>
</evidence>
<feature type="transmembrane region" description="Helical" evidence="1">
    <location>
        <begin position="33"/>
        <end position="51"/>
    </location>
</feature>
<keyword evidence="3" id="KW-1185">Reference proteome</keyword>
<sequence length="52" mass="5497">MEALLALLALAAVVFFALDGLNVRSARFEPRGFGLACATLVALWPAIHALTN</sequence>
<keyword evidence="1" id="KW-0472">Membrane</keyword>
<dbReference type="EMBL" id="BAAARV010000025">
    <property type="protein sequence ID" value="GAA2346907.1"/>
    <property type="molecule type" value="Genomic_DNA"/>
</dbReference>
<keyword evidence="1" id="KW-0812">Transmembrane</keyword>
<evidence type="ECO:0000256" key="1">
    <source>
        <dbReference type="SAM" id="Phobius"/>
    </source>
</evidence>
<gene>
    <name evidence="2" type="ORF">GCM10010170_033990</name>
</gene>
<keyword evidence="1" id="KW-1133">Transmembrane helix</keyword>